<gene>
    <name evidence="5" type="ORF">CLIB1423_36S00694</name>
</gene>
<reference evidence="5" key="1">
    <citation type="submission" date="2022-03" db="EMBL/GenBank/DDBJ databases">
        <authorList>
            <person name="Legras J.-L."/>
            <person name="Devillers H."/>
            <person name="Grondin C."/>
        </authorList>
    </citation>
    <scope>NUCLEOTIDE SEQUENCE</scope>
    <source>
        <strain evidence="5">CLIB 1423</strain>
    </source>
</reference>
<dbReference type="Pfam" id="PF07690">
    <property type="entry name" value="MFS_1"/>
    <property type="match status" value="1"/>
</dbReference>
<dbReference type="PANTHER" id="PTHR11360:SF284">
    <property type="entry name" value="EG:103B4.3 PROTEIN-RELATED"/>
    <property type="match status" value="1"/>
</dbReference>
<dbReference type="PANTHER" id="PTHR11360">
    <property type="entry name" value="MONOCARBOXYLATE TRANSPORTER"/>
    <property type="match status" value="1"/>
</dbReference>
<feature type="transmembrane region" description="Helical" evidence="3">
    <location>
        <begin position="150"/>
        <end position="171"/>
    </location>
</feature>
<feature type="transmembrane region" description="Helical" evidence="3">
    <location>
        <begin position="212"/>
        <end position="229"/>
    </location>
</feature>
<protein>
    <submittedName>
        <fullName evidence="5">MFS-type transporter Pynfp</fullName>
    </submittedName>
</protein>
<dbReference type="SUPFAM" id="SSF103473">
    <property type="entry name" value="MFS general substrate transporter"/>
    <property type="match status" value="1"/>
</dbReference>
<sequence length="446" mass="48399">MNSNTNYTRNSGVEEFALDSLTPEDITTNVSTTSLEIVSESDERKRGMMCVAAGFTCNFMIFGIAFSYGVFQDFYTSEIGPLKSESASMVALIGTLGTALTYAVGVFNNSLTYYLSCTKIMLIGSTIMSLGLILTGFANQYYQFLLTQGIMFGIGSSFLYLPPVVCAPAYFDKNRSIAMGIVFSGTGFGGLAMAAFSRYLIAHVGWRWCVRILGFMNLFVTGAASFLVYEPKTFNSVAHSRGLFKMNQLGSLKVWLQLLASFLQSAGYLIPLIYMSKYGQTLGFSLDQGALFIGVNNAVNAIFKVIIGYAADRLGRLNMITVCSLLSATTIFGLWLISTRETFISFIVLYGVFTGAIIALLPTCLVELFGLQNYQSLSGLMYFARGIGSLCGSPIAGLFITGGGSKSSEYRGSIIYNGALLLASSICLIALRTAVAFPKQKFKWKV</sequence>
<feature type="transmembrane region" description="Helical" evidence="3">
    <location>
        <begin position="317"/>
        <end position="337"/>
    </location>
</feature>
<evidence type="ECO:0000256" key="2">
    <source>
        <dbReference type="ARBA" id="ARBA00006727"/>
    </source>
</evidence>
<feature type="transmembrane region" description="Helical" evidence="3">
    <location>
        <begin position="89"/>
        <end position="108"/>
    </location>
</feature>
<evidence type="ECO:0000313" key="5">
    <source>
        <dbReference type="EMBL" id="CAH2355869.1"/>
    </source>
</evidence>
<dbReference type="EMBL" id="CAKXYY010000036">
    <property type="protein sequence ID" value="CAH2355869.1"/>
    <property type="molecule type" value="Genomic_DNA"/>
</dbReference>
<dbReference type="AlphaFoldDB" id="A0A9P0QW16"/>
<comment type="caution">
    <text evidence="5">The sequence shown here is derived from an EMBL/GenBank/DDBJ whole genome shotgun (WGS) entry which is preliminary data.</text>
</comment>
<keyword evidence="6" id="KW-1185">Reference proteome</keyword>
<feature type="transmembrane region" description="Helical" evidence="3">
    <location>
        <begin position="290"/>
        <end position="310"/>
    </location>
</feature>
<keyword evidence="3" id="KW-0812">Transmembrane</keyword>
<dbReference type="InterPro" id="IPR020846">
    <property type="entry name" value="MFS_dom"/>
</dbReference>
<dbReference type="InterPro" id="IPR036259">
    <property type="entry name" value="MFS_trans_sf"/>
</dbReference>
<dbReference type="PROSITE" id="PS50850">
    <property type="entry name" value="MFS"/>
    <property type="match status" value="1"/>
</dbReference>
<dbReference type="InterPro" id="IPR011701">
    <property type="entry name" value="MFS"/>
</dbReference>
<feature type="transmembrane region" description="Helical" evidence="3">
    <location>
        <begin position="49"/>
        <end position="69"/>
    </location>
</feature>
<dbReference type="GO" id="GO:0022857">
    <property type="term" value="F:transmembrane transporter activity"/>
    <property type="evidence" value="ECO:0007669"/>
    <property type="project" value="InterPro"/>
</dbReference>
<evidence type="ECO:0000256" key="3">
    <source>
        <dbReference type="SAM" id="Phobius"/>
    </source>
</evidence>
<dbReference type="GO" id="GO:0016020">
    <property type="term" value="C:membrane"/>
    <property type="evidence" value="ECO:0007669"/>
    <property type="project" value="UniProtKB-SubCell"/>
</dbReference>
<dbReference type="Proteomes" id="UP000837801">
    <property type="component" value="Unassembled WGS sequence"/>
</dbReference>
<feature type="domain" description="Major facilitator superfamily (MFS) profile" evidence="4">
    <location>
        <begin position="53"/>
        <end position="442"/>
    </location>
</feature>
<name>A0A9P0QW16_9ASCO</name>
<feature type="transmembrane region" description="Helical" evidence="3">
    <location>
        <begin position="120"/>
        <end position="138"/>
    </location>
</feature>
<proteinExistence type="inferred from homology"/>
<keyword evidence="3" id="KW-0472">Membrane</keyword>
<feature type="transmembrane region" description="Helical" evidence="3">
    <location>
        <begin position="178"/>
        <end position="200"/>
    </location>
</feature>
<accession>A0A9P0QW16</accession>
<feature type="transmembrane region" description="Helical" evidence="3">
    <location>
        <begin position="343"/>
        <end position="370"/>
    </location>
</feature>
<evidence type="ECO:0000256" key="1">
    <source>
        <dbReference type="ARBA" id="ARBA00004141"/>
    </source>
</evidence>
<comment type="similarity">
    <text evidence="2">Belongs to the major facilitator superfamily. Monocarboxylate porter (TC 2.A.1.13) family.</text>
</comment>
<dbReference type="InterPro" id="IPR050327">
    <property type="entry name" value="Proton-linked_MCT"/>
</dbReference>
<dbReference type="Gene3D" id="1.20.1250.20">
    <property type="entry name" value="MFS general substrate transporter like domains"/>
    <property type="match status" value="2"/>
</dbReference>
<evidence type="ECO:0000313" key="6">
    <source>
        <dbReference type="Proteomes" id="UP000837801"/>
    </source>
</evidence>
<feature type="transmembrane region" description="Helical" evidence="3">
    <location>
        <begin position="414"/>
        <end position="435"/>
    </location>
</feature>
<comment type="subcellular location">
    <subcellularLocation>
        <location evidence="1">Membrane</location>
        <topology evidence="1">Multi-pass membrane protein</topology>
    </subcellularLocation>
</comment>
<organism evidence="5 6">
    <name type="scientific">[Candida] railenensis</name>
    <dbReference type="NCBI Taxonomy" id="45579"/>
    <lineage>
        <taxon>Eukaryota</taxon>
        <taxon>Fungi</taxon>
        <taxon>Dikarya</taxon>
        <taxon>Ascomycota</taxon>
        <taxon>Saccharomycotina</taxon>
        <taxon>Pichiomycetes</taxon>
        <taxon>Debaryomycetaceae</taxon>
        <taxon>Kurtzmaniella</taxon>
    </lineage>
</organism>
<evidence type="ECO:0000259" key="4">
    <source>
        <dbReference type="PROSITE" id="PS50850"/>
    </source>
</evidence>
<dbReference type="OrthoDB" id="410267at2759"/>
<feature type="transmembrane region" description="Helical" evidence="3">
    <location>
        <begin position="250"/>
        <end position="270"/>
    </location>
</feature>
<keyword evidence="3" id="KW-1133">Transmembrane helix</keyword>
<feature type="transmembrane region" description="Helical" evidence="3">
    <location>
        <begin position="382"/>
        <end position="402"/>
    </location>
</feature>